<protein>
    <submittedName>
        <fullName evidence="1">Uncharacterized protein</fullName>
    </submittedName>
</protein>
<dbReference type="AlphaFoldDB" id="A0A9P6BZL1"/>
<proteinExistence type="predicted"/>
<dbReference type="Proteomes" id="UP000807342">
    <property type="component" value="Unassembled WGS sequence"/>
</dbReference>
<gene>
    <name evidence="1" type="ORF">P691DRAFT_763987</name>
</gene>
<dbReference type="EMBL" id="MU151439">
    <property type="protein sequence ID" value="KAF9443739.1"/>
    <property type="molecule type" value="Genomic_DNA"/>
</dbReference>
<reference evidence="1" key="1">
    <citation type="submission" date="2020-11" db="EMBL/GenBank/DDBJ databases">
        <authorList>
            <consortium name="DOE Joint Genome Institute"/>
            <person name="Ahrendt S."/>
            <person name="Riley R."/>
            <person name="Andreopoulos W."/>
            <person name="Labutti K."/>
            <person name="Pangilinan J."/>
            <person name="Ruiz-Duenas F.J."/>
            <person name="Barrasa J.M."/>
            <person name="Sanchez-Garcia M."/>
            <person name="Camarero S."/>
            <person name="Miyauchi S."/>
            <person name="Serrano A."/>
            <person name="Linde D."/>
            <person name="Babiker R."/>
            <person name="Drula E."/>
            <person name="Ayuso-Fernandez I."/>
            <person name="Pacheco R."/>
            <person name="Padilla G."/>
            <person name="Ferreira P."/>
            <person name="Barriuso J."/>
            <person name="Kellner H."/>
            <person name="Castanera R."/>
            <person name="Alfaro M."/>
            <person name="Ramirez L."/>
            <person name="Pisabarro A.G."/>
            <person name="Kuo A."/>
            <person name="Tritt A."/>
            <person name="Lipzen A."/>
            <person name="He G."/>
            <person name="Yan M."/>
            <person name="Ng V."/>
            <person name="Cullen D."/>
            <person name="Martin F."/>
            <person name="Rosso M.-N."/>
            <person name="Henrissat B."/>
            <person name="Hibbett D."/>
            <person name="Martinez A.T."/>
            <person name="Grigoriev I.V."/>
        </authorList>
    </citation>
    <scope>NUCLEOTIDE SEQUENCE</scope>
    <source>
        <strain evidence="1">MF-IS2</strain>
    </source>
</reference>
<comment type="caution">
    <text evidence="1">The sequence shown here is derived from an EMBL/GenBank/DDBJ whole genome shotgun (WGS) entry which is preliminary data.</text>
</comment>
<dbReference type="OrthoDB" id="2162449at2759"/>
<evidence type="ECO:0000313" key="1">
    <source>
        <dbReference type="EMBL" id="KAF9443739.1"/>
    </source>
</evidence>
<sequence length="77" mass="8891">MTRSVPVTHTIPTIQNHALRHHFDIEPRIQEASFEERSMELDAETDGPYKPFGDDADSLAEGPVWVYVLERKWAIEI</sequence>
<organism evidence="1 2">
    <name type="scientific">Macrolepiota fuliginosa MF-IS2</name>
    <dbReference type="NCBI Taxonomy" id="1400762"/>
    <lineage>
        <taxon>Eukaryota</taxon>
        <taxon>Fungi</taxon>
        <taxon>Dikarya</taxon>
        <taxon>Basidiomycota</taxon>
        <taxon>Agaricomycotina</taxon>
        <taxon>Agaricomycetes</taxon>
        <taxon>Agaricomycetidae</taxon>
        <taxon>Agaricales</taxon>
        <taxon>Agaricineae</taxon>
        <taxon>Agaricaceae</taxon>
        <taxon>Macrolepiota</taxon>
    </lineage>
</organism>
<accession>A0A9P6BZL1</accession>
<evidence type="ECO:0000313" key="2">
    <source>
        <dbReference type="Proteomes" id="UP000807342"/>
    </source>
</evidence>
<keyword evidence="2" id="KW-1185">Reference proteome</keyword>
<name>A0A9P6BZL1_9AGAR</name>